<proteinExistence type="predicted"/>
<evidence type="ECO:0000256" key="1">
    <source>
        <dbReference type="SAM" id="MobiDB-lite"/>
    </source>
</evidence>
<protein>
    <submittedName>
        <fullName evidence="2">Uncharacterized protein</fullName>
    </submittedName>
</protein>
<dbReference type="AlphaFoldDB" id="A0A9N7VVE3"/>
<gene>
    <name evidence="2" type="ORF">PLEPLA_LOCUS42682</name>
</gene>
<keyword evidence="3" id="KW-1185">Reference proteome</keyword>
<dbReference type="Proteomes" id="UP001153269">
    <property type="component" value="Unassembled WGS sequence"/>
</dbReference>
<organism evidence="2 3">
    <name type="scientific">Pleuronectes platessa</name>
    <name type="common">European plaice</name>
    <dbReference type="NCBI Taxonomy" id="8262"/>
    <lineage>
        <taxon>Eukaryota</taxon>
        <taxon>Metazoa</taxon>
        <taxon>Chordata</taxon>
        <taxon>Craniata</taxon>
        <taxon>Vertebrata</taxon>
        <taxon>Euteleostomi</taxon>
        <taxon>Actinopterygii</taxon>
        <taxon>Neopterygii</taxon>
        <taxon>Teleostei</taxon>
        <taxon>Neoteleostei</taxon>
        <taxon>Acanthomorphata</taxon>
        <taxon>Carangaria</taxon>
        <taxon>Pleuronectiformes</taxon>
        <taxon>Pleuronectoidei</taxon>
        <taxon>Pleuronectidae</taxon>
        <taxon>Pleuronectes</taxon>
    </lineage>
</organism>
<sequence length="159" mass="18220">MHIQQRRITKPMLIDEETVSLQDHYFDSGTNIVHDPAADQSGWGGGGRKQVKDKKRQRSFEMRVGLRRRWEVAAGSCGDSRPVKPTNVEVMPPVGRGQIGSLHGWSYGRTQTELNALCIIEQHYQPLPTHHSRWSRGLDDFEHQMLMFPQSRYRDGADP</sequence>
<comment type="caution">
    <text evidence="2">The sequence shown here is derived from an EMBL/GenBank/DDBJ whole genome shotgun (WGS) entry which is preliminary data.</text>
</comment>
<name>A0A9N7VVE3_PLEPL</name>
<evidence type="ECO:0000313" key="3">
    <source>
        <dbReference type="Proteomes" id="UP001153269"/>
    </source>
</evidence>
<evidence type="ECO:0000313" key="2">
    <source>
        <dbReference type="EMBL" id="CAB1454915.1"/>
    </source>
</evidence>
<feature type="region of interest" description="Disordered" evidence="1">
    <location>
        <begin position="36"/>
        <end position="58"/>
    </location>
</feature>
<accession>A0A9N7VVE3</accession>
<dbReference type="EMBL" id="CADEAL010004231">
    <property type="protein sequence ID" value="CAB1454915.1"/>
    <property type="molecule type" value="Genomic_DNA"/>
</dbReference>
<reference evidence="2" key="1">
    <citation type="submission" date="2020-03" db="EMBL/GenBank/DDBJ databases">
        <authorList>
            <person name="Weist P."/>
        </authorList>
    </citation>
    <scope>NUCLEOTIDE SEQUENCE</scope>
</reference>